<protein>
    <submittedName>
        <fullName evidence="2">LamG domain-containing protein</fullName>
    </submittedName>
</protein>
<accession>A0ABT1TSK3</accession>
<feature type="domain" description="DUF6701" evidence="1">
    <location>
        <begin position="570"/>
        <end position="1053"/>
    </location>
</feature>
<evidence type="ECO:0000313" key="2">
    <source>
        <dbReference type="EMBL" id="MCQ8117763.1"/>
    </source>
</evidence>
<dbReference type="Pfam" id="PF20419">
    <property type="entry name" value="DUF6701"/>
    <property type="match status" value="1"/>
</dbReference>
<comment type="caution">
    <text evidence="2">The sequence shown here is derived from an EMBL/GenBank/DDBJ whole genome shotgun (WGS) entry which is preliminary data.</text>
</comment>
<gene>
    <name evidence="2" type="ORF">NP589_10035</name>
</gene>
<dbReference type="SUPFAM" id="SSF49899">
    <property type="entry name" value="Concanavalin A-like lectins/glucanases"/>
    <property type="match status" value="1"/>
</dbReference>
<organism evidence="2 3">
    <name type="scientific">Methylomonas rosea</name>
    <dbReference type="NCBI Taxonomy" id="2952227"/>
    <lineage>
        <taxon>Bacteria</taxon>
        <taxon>Pseudomonadati</taxon>
        <taxon>Pseudomonadota</taxon>
        <taxon>Gammaproteobacteria</taxon>
        <taxon>Methylococcales</taxon>
        <taxon>Methylococcaceae</taxon>
        <taxon>Methylomonas</taxon>
    </lineage>
</organism>
<evidence type="ECO:0000313" key="3">
    <source>
        <dbReference type="Proteomes" id="UP001524570"/>
    </source>
</evidence>
<keyword evidence="3" id="KW-1185">Reference proteome</keyword>
<evidence type="ECO:0000259" key="1">
    <source>
        <dbReference type="Pfam" id="PF20419"/>
    </source>
</evidence>
<proteinExistence type="predicted"/>
<dbReference type="InterPro" id="IPR013320">
    <property type="entry name" value="ConA-like_dom_sf"/>
</dbReference>
<dbReference type="RefSeq" id="WP_256606855.1">
    <property type="nucleotide sequence ID" value="NZ_JANIBL010000027.1"/>
</dbReference>
<dbReference type="InterPro" id="IPR046524">
    <property type="entry name" value="DUF6701"/>
</dbReference>
<dbReference type="EMBL" id="JANIBL010000027">
    <property type="protein sequence ID" value="MCQ8117763.1"/>
    <property type="molecule type" value="Genomic_DNA"/>
</dbReference>
<reference evidence="2 3" key="1">
    <citation type="submission" date="2022-07" db="EMBL/GenBank/DDBJ databases">
        <title>Methylomonas rivi sp. nov., Methylomonas rosea sp. nov., Methylomonas aureus sp. nov. and Methylomonas subterranea sp. nov., four novel methanotrophs isolated from a freshwater creek and the deep terrestrial subsurface.</title>
        <authorList>
            <person name="Abin C."/>
            <person name="Sankaranarayanan K."/>
            <person name="Garner C."/>
            <person name="Sindelar R."/>
            <person name="Kotary K."/>
            <person name="Garner R."/>
            <person name="Barclay S."/>
            <person name="Lawson P."/>
            <person name="Krumholz L."/>
        </authorList>
    </citation>
    <scope>NUCLEOTIDE SEQUENCE [LARGE SCALE GENOMIC DNA]</scope>
    <source>
        <strain evidence="2 3">WSC-7</strain>
    </source>
</reference>
<sequence>MKDFRNSERDGGVSAFLAHCDSTGASCIQIASSAINRSPWATTGSWVQKTATFTIPSSFTIPAGRYLALKLIVNNTSDDDMWFAYDTTSYPSRLEGLVPVVTGIDRVSASPTTAGSNVSWSVTFDKGVTGVDTTDFSLVPSGGVTGASISSVIGSGTSWTVTANTGLGSGSLGLNLVDNDTIKDSTNTVLGGSGSGNGNFTGQVYTVPSTLLPQLDFYMDEASWNGTANEVIDSGSGYHGTAATLAGSKPSTANTLPARAGSPGTCGYGVFNRTNKNYVALSSSFPNLGATGDAFTIAAWIKTTNNTSPNQRIFIDDENNSGGYGFSLADGGTGKVRFFTRGTPSALSLDTANVIANNTWYFVAAVADVPNKIKRIYVFNTAGTLLANVSMTWTETSFGSDSGIASIGGETNAAGENNNNFGFAGNIDELRIFQNALSQTDIQTLMSRTRSCTVVSPVLLNPVDFNCVEAGQSELTGHIYGKLAGTPFALDVVALKDGNSDGIAEGALTTYASDVTRNVTVELVDGSGSTACRYRSALSPAISQTLSFTKASQPSEQGRKSSAGFTVAKAYANLRCRVTDATNSPSVVGCSADSFSVRPAAFNVSASADGSSAIKTGTSFTMTAASGVVGYDGSPKLDPSKLNAHSGAVRSGTLTGTFDYADHATGTARGTDFIYSEVGYFNLSAQGVYDDNFTEVDAVNNDCANSFANTVVGGKFGCKFGNTATTSNFGRFIPDHFDVTLNTPLFAPACGSFSYVGQPIKYTTNPVATISAKNADDVTTQNYTGSYWKISPSHATYGITPSYSEAGNALTVLNSSSPVATDTGNGSGTLTFADTSSNILGVTRGNPLAPFNAEIAMSFSLQDTDAVQVAHINGVAGNNPVKFGAASAGNGIAFSGGNKTQRWGRLTLSNAHGSELTALPMPLFSEYFNGTAFVTNTADNCTNLSLSSQIKLSNAATSNGALKAGNTAMTILPSGTSSATLANTPLLAGIAGLSFSAPGAGNTGYIDVSADLSSLPWLLFDWDHDGGHDDAPTAKATFGIYKGNSRQIYLREVY</sequence>
<dbReference type="Gene3D" id="2.60.120.200">
    <property type="match status" value="1"/>
</dbReference>
<dbReference type="Pfam" id="PF13385">
    <property type="entry name" value="Laminin_G_3"/>
    <property type="match status" value="1"/>
</dbReference>
<dbReference type="Proteomes" id="UP001524570">
    <property type="component" value="Unassembled WGS sequence"/>
</dbReference>
<name>A0ABT1TSK3_9GAMM</name>